<dbReference type="AlphaFoldDB" id="A0A2N3IDB2"/>
<dbReference type="SMART" id="SM00028">
    <property type="entry name" value="TPR"/>
    <property type="match status" value="3"/>
</dbReference>
<name>A0A2N3IDB2_9BACT</name>
<evidence type="ECO:0000313" key="3">
    <source>
        <dbReference type="EMBL" id="PKQ68258.1"/>
    </source>
</evidence>
<keyword evidence="2" id="KW-0175">Coiled coil</keyword>
<protein>
    <submittedName>
        <fullName evidence="3">Tetratricopeptide repeat</fullName>
    </submittedName>
</protein>
<proteinExistence type="predicted"/>
<dbReference type="OrthoDB" id="1522549at2"/>
<keyword evidence="1" id="KW-0802">TPR repeat</keyword>
<dbReference type="PROSITE" id="PS50005">
    <property type="entry name" value="TPR"/>
    <property type="match status" value="1"/>
</dbReference>
<sequence length="715" mass="84863">MKQTAFLWFILFSLSGCKHYHNVTAHYNAYFLAKEKMLEAEKKIFSSRKDNYNRILYVIPLLDTNMLKGMKTDFDDCIKKAAYAIERHEISNWTDDSYLLVGKARFYNREFSDATNTFKYINGTSKDKVMQEKALIELMRTYIETNQWNDADMVKNYLRKFEVSKSNLSQYYLVQAHLYRLRKDYERTAKSLDLALPDIKRGEKKARLLFLQGQLYQKLKNDKKAFEYYAQVIRNKPPYELELQANLAMMLTGDSAKIFSLKTQRKLEKMLKDFKNQDYLDEIYYDLAMLELKRNDLRKAVSLLQKSAQAKGTGGQKPYTFLRLAEIHFDKLRDYEMAKLYYDSTMALLPKDEEGYEKIAKRYEVLDEFIKYLRIVQLEDSLQRMAKMPENELDAYLETSIAKQVKVEKDLQKAREKAKKQAEAEKELLGKNTLQEEKNRQNSEWYFDNTAQVEAGRKEFRQKWGNRPLADNWRILSRISNEIDETIPKENLTAKEQAIAEQEQIREEVNNRKRAVKSQIPRSPEALQKSLQKWENASLNLAKLYHFQLDELPDAEKTYWSIPQRVQNSEYEPEVYYLLYLLYNQQKNTSKAQELRNLIFQKFPNSIYAKLIENPNYLAESQAQNEITQKEYAEIYENLYEKRQYEATIKALDELQKKYPENSIPDKIEALKIIATARLHKKQEKLAEELEMFFQKYPDSKIIQHFKKIAGLKKE</sequence>
<organism evidence="3 4">
    <name type="scientific">Raineya orbicola</name>
    <dbReference type="NCBI Taxonomy" id="2016530"/>
    <lineage>
        <taxon>Bacteria</taxon>
        <taxon>Pseudomonadati</taxon>
        <taxon>Bacteroidota</taxon>
        <taxon>Cytophagia</taxon>
        <taxon>Cytophagales</taxon>
        <taxon>Raineyaceae</taxon>
        <taxon>Raineya</taxon>
    </lineage>
</organism>
<accession>A0A2N3IDB2</accession>
<comment type="caution">
    <text evidence="3">The sequence shown here is derived from an EMBL/GenBank/DDBJ whole genome shotgun (WGS) entry which is preliminary data.</text>
</comment>
<keyword evidence="4" id="KW-1185">Reference proteome</keyword>
<reference evidence="3 4" key="1">
    <citation type="submission" date="2017-06" db="EMBL/GenBank/DDBJ databases">
        <title>Raineya orbicola gen. nov., sp. nov. a slightly thermophilic bacterium of the phylum Bacteroidetes and the description of Raineyaceae fam. nov.</title>
        <authorList>
            <person name="Albuquerque L."/>
            <person name="Polonia A.R.M."/>
            <person name="Barroso C."/>
            <person name="Froufe H.J.C."/>
            <person name="Lage O."/>
            <person name="Lobo-Da-Cunha A."/>
            <person name="Egas C."/>
            <person name="Da Costa M.S."/>
        </authorList>
    </citation>
    <scope>NUCLEOTIDE SEQUENCE [LARGE SCALE GENOMIC DNA]</scope>
    <source>
        <strain evidence="3 4">SPSPC-11</strain>
    </source>
</reference>
<feature type="coiled-coil region" evidence="2">
    <location>
        <begin position="404"/>
        <end position="431"/>
    </location>
</feature>
<evidence type="ECO:0000256" key="1">
    <source>
        <dbReference type="PROSITE-ProRule" id="PRU00339"/>
    </source>
</evidence>
<gene>
    <name evidence="3" type="ORF">Rain11_1726</name>
</gene>
<dbReference type="EMBL" id="NKXO01000026">
    <property type="protein sequence ID" value="PKQ68258.1"/>
    <property type="molecule type" value="Genomic_DNA"/>
</dbReference>
<dbReference type="Gene3D" id="1.25.40.10">
    <property type="entry name" value="Tetratricopeptide repeat domain"/>
    <property type="match status" value="3"/>
</dbReference>
<dbReference type="Proteomes" id="UP000233387">
    <property type="component" value="Unassembled WGS sequence"/>
</dbReference>
<dbReference type="RefSeq" id="WP_101358999.1">
    <property type="nucleotide sequence ID" value="NZ_NKXO01000026.1"/>
</dbReference>
<dbReference type="InterPro" id="IPR019734">
    <property type="entry name" value="TPR_rpt"/>
</dbReference>
<dbReference type="PROSITE" id="PS51257">
    <property type="entry name" value="PROKAR_LIPOPROTEIN"/>
    <property type="match status" value="1"/>
</dbReference>
<feature type="coiled-coil region" evidence="2">
    <location>
        <begin position="492"/>
        <end position="519"/>
    </location>
</feature>
<dbReference type="InterPro" id="IPR011990">
    <property type="entry name" value="TPR-like_helical_dom_sf"/>
</dbReference>
<evidence type="ECO:0000313" key="4">
    <source>
        <dbReference type="Proteomes" id="UP000233387"/>
    </source>
</evidence>
<evidence type="ECO:0000256" key="2">
    <source>
        <dbReference type="SAM" id="Coils"/>
    </source>
</evidence>
<dbReference type="SUPFAM" id="SSF48452">
    <property type="entry name" value="TPR-like"/>
    <property type="match status" value="2"/>
</dbReference>
<feature type="repeat" description="TPR" evidence="1">
    <location>
        <begin position="206"/>
        <end position="239"/>
    </location>
</feature>